<dbReference type="CDD" id="cd16345">
    <property type="entry name" value="LMWP_ArsC"/>
    <property type="match status" value="1"/>
</dbReference>
<name>A0ABT0GUW7_9HYPH</name>
<gene>
    <name evidence="3" type="ORF">M0H32_13700</name>
</gene>
<evidence type="ECO:0000256" key="1">
    <source>
        <dbReference type="ARBA" id="ARBA00022849"/>
    </source>
</evidence>
<dbReference type="PANTHER" id="PTHR43428:SF1">
    <property type="entry name" value="ARSENATE REDUCTASE"/>
    <property type="match status" value="1"/>
</dbReference>
<dbReference type="Proteomes" id="UP001431221">
    <property type="component" value="Unassembled WGS sequence"/>
</dbReference>
<reference evidence="3" key="1">
    <citation type="submission" date="2022-04" db="EMBL/GenBank/DDBJ databases">
        <title>Roseibium sp. CAU 1639 isolated from mud.</title>
        <authorList>
            <person name="Kim W."/>
        </authorList>
    </citation>
    <scope>NUCLEOTIDE SEQUENCE</scope>
    <source>
        <strain evidence="3">CAU 1639</strain>
    </source>
</reference>
<sequence length="169" mass="17917">MRNVLIVCTANSARSVLGEALIRFLGHGRFQSYSAGSTPRGTVNPDALACLERHGLPASGLRSKSWEEFSGLDAPKMDLIITVCDSAAGESCPIWPGHPLVVHWGIPDPAGVEGDDATRAAAFDLAYERLERRINAMLELGDSVFTAEDGKARLAAIGANADSQDPSNV</sequence>
<dbReference type="PANTHER" id="PTHR43428">
    <property type="entry name" value="ARSENATE REDUCTASE"/>
    <property type="match status" value="1"/>
</dbReference>
<proteinExistence type="predicted"/>
<dbReference type="InterPro" id="IPR036196">
    <property type="entry name" value="Ptyr_pPase_sf"/>
</dbReference>
<accession>A0ABT0GUW7</accession>
<dbReference type="InterPro" id="IPR023485">
    <property type="entry name" value="Ptyr_pPase"/>
</dbReference>
<feature type="domain" description="Phosphotyrosine protein phosphatase I" evidence="2">
    <location>
        <begin position="2"/>
        <end position="140"/>
    </location>
</feature>
<keyword evidence="4" id="KW-1185">Reference proteome</keyword>
<evidence type="ECO:0000313" key="4">
    <source>
        <dbReference type="Proteomes" id="UP001431221"/>
    </source>
</evidence>
<organism evidence="3 4">
    <name type="scientific">Roseibium sediminicola</name>
    <dbReference type="NCBI Taxonomy" id="2933272"/>
    <lineage>
        <taxon>Bacteria</taxon>
        <taxon>Pseudomonadati</taxon>
        <taxon>Pseudomonadota</taxon>
        <taxon>Alphaproteobacteria</taxon>
        <taxon>Hyphomicrobiales</taxon>
        <taxon>Stappiaceae</taxon>
        <taxon>Roseibium</taxon>
    </lineage>
</organism>
<comment type="caution">
    <text evidence="3">The sequence shown here is derived from an EMBL/GenBank/DDBJ whole genome shotgun (WGS) entry which is preliminary data.</text>
</comment>
<dbReference type="RefSeq" id="WP_248154854.1">
    <property type="nucleotide sequence ID" value="NZ_JALNMJ010000008.1"/>
</dbReference>
<dbReference type="EMBL" id="JALNMJ010000008">
    <property type="protein sequence ID" value="MCK7613224.1"/>
    <property type="molecule type" value="Genomic_DNA"/>
</dbReference>
<dbReference type="SMART" id="SM00226">
    <property type="entry name" value="LMWPc"/>
    <property type="match status" value="1"/>
</dbReference>
<evidence type="ECO:0000259" key="2">
    <source>
        <dbReference type="SMART" id="SM00226"/>
    </source>
</evidence>
<dbReference type="Pfam" id="PF01451">
    <property type="entry name" value="LMWPc"/>
    <property type="match status" value="1"/>
</dbReference>
<evidence type="ECO:0000313" key="3">
    <source>
        <dbReference type="EMBL" id="MCK7613224.1"/>
    </source>
</evidence>
<protein>
    <submittedName>
        <fullName evidence="3">Arsenate reductase ArsC</fullName>
    </submittedName>
</protein>
<keyword evidence="1" id="KW-0059">Arsenical resistance</keyword>
<dbReference type="SUPFAM" id="SSF52788">
    <property type="entry name" value="Phosphotyrosine protein phosphatases I"/>
    <property type="match status" value="1"/>
</dbReference>
<dbReference type="Gene3D" id="3.40.50.2300">
    <property type="match status" value="1"/>
</dbReference>